<proteinExistence type="predicted"/>
<sequence>MKFLLRLAAIVALTGIGRSMTLAEAAAQLGSADPAEATEAEKTLIRGGWDSLGELERLIFSDVRRAAERASRCRLWIRFGVHHGIPEELRKELLDYRKLDDDQRRQLIDRLVKEPSVGPVTFACLHSRVTEENVGDAALKVIETGYEKKQRMIPSDFNQYDPRLLLVTTRAMVANTIAPYKVERGLDDYRRWREMDPSIRTLLNRAGVVWEYTHLKKQDDLMAALAWLPEILDKQGRERAVTDVLRWSRSQIKELSDVPDGSMQGVLMITLEDKDLEQARATYRTLREPHPALAKELSPDLRHFEVDWLIKEERIREAFDLARRSAADEEQPGTLMQEVGNGTREHPELWPDGLPDPARLSPELRAGFLRGYMSDATRRDEGTWWQAVDRYHELLDRSPNPETWIIAAEEAKIPGLFVPYLASSGELDRVFAILRQWSSGYFTTAIGRVLRKDPALAARVPLADLHPGMLRVLLEEMWVWSDSGINEIRNVERLAREWEKQVPNLLTESTNRRLIPVLAIRLWDAGKREECLAKVAGSDLRDFGARFTAQLLDTLTPEEALELAKAAPLPAGTVRECFALVASPGDEKSRKRRSRMLELLGREPELMDARDWVSDHHTREFALNLWMDGDDEAALRVIESAYWITRREYPKQLCILAEILVLGRSPEELLKKTTEHKDRPLHRAILLRALGRDEEALEVLEADRDSPFLPTLLLEQGRYRDAVQAAQRSRPMKRENSESLDARIDSAEFARILELDHDGKRAEAFEICERRSPPAWVRLLAGYRLDEMAREDNFEFFSSLAEDLGRGPAALGTLEARAVAAAGGEAAIGDQEFKSYLRLALYAPNRDRTRGILTRWAELPPSEVESMMRGGFMIHEPLVRTLAELEMTEQAVNYLNAYFELGEAKTPAKARAPGRFCGWYLGENWKEHPVLKLIALEEPGRTLTEHTVSLARLRPRDVRTEDVDRLVALLGKHRASLTDEDVRSVLSAWCHRLAKTDFPEGSTFDASIARFRETVTRRLIHGARTEPLRITFDPAPGNKSDPRAEDFEPIDGVKRVHETWESGKQDEARVLLRDILMRVLLDRNLPEKDMRVHFFYDFSTTGSGGDRSGNEQIILGIGRWKLPHELIGGTCKALARTLDYEDSQYLTFLEFAGKPGLALNLHRNRCVLALCQDMRVDAPRAATAYRRLELRDAIQRGDRDEVLTGVRKFMMVDPFSLNIPLEARAWCVGLDDREGAADVDRSVTRFWEDRLLLAPEFTPYRDALNRWRALTAEQDGD</sequence>
<gene>
    <name evidence="2" type="ORF">HAHE_10920</name>
</gene>
<keyword evidence="3" id="KW-1185">Reference proteome</keyword>
<organism evidence="2 3">
    <name type="scientific">Haloferula helveola</name>
    <dbReference type="NCBI Taxonomy" id="490095"/>
    <lineage>
        <taxon>Bacteria</taxon>
        <taxon>Pseudomonadati</taxon>
        <taxon>Verrucomicrobiota</taxon>
        <taxon>Verrucomicrobiia</taxon>
        <taxon>Verrucomicrobiales</taxon>
        <taxon>Verrucomicrobiaceae</taxon>
        <taxon>Haloferula</taxon>
    </lineage>
</organism>
<evidence type="ECO:0000313" key="3">
    <source>
        <dbReference type="Proteomes" id="UP001374893"/>
    </source>
</evidence>
<name>A0ABN6H440_9BACT</name>
<dbReference type="RefSeq" id="WP_338689244.1">
    <property type="nucleotide sequence ID" value="NZ_AP024702.1"/>
</dbReference>
<protein>
    <submittedName>
        <fullName evidence="2">Uncharacterized protein</fullName>
    </submittedName>
</protein>
<dbReference type="Proteomes" id="UP001374893">
    <property type="component" value="Chromosome"/>
</dbReference>
<dbReference type="EMBL" id="AP024702">
    <property type="protein sequence ID" value="BCX47184.1"/>
    <property type="molecule type" value="Genomic_DNA"/>
</dbReference>
<accession>A0ABN6H440</accession>
<evidence type="ECO:0000313" key="2">
    <source>
        <dbReference type="EMBL" id="BCX47184.1"/>
    </source>
</evidence>
<evidence type="ECO:0000256" key="1">
    <source>
        <dbReference type="SAM" id="MobiDB-lite"/>
    </source>
</evidence>
<reference evidence="2 3" key="1">
    <citation type="submission" date="2021-06" db="EMBL/GenBank/DDBJ databases">
        <title>Complete genome of Haloferula helveola possessing various polysaccharide degrading enzymes.</title>
        <authorList>
            <person name="Takami H."/>
            <person name="Huang C."/>
            <person name="Hamasaki K."/>
        </authorList>
    </citation>
    <scope>NUCLEOTIDE SEQUENCE [LARGE SCALE GENOMIC DNA]</scope>
    <source>
        <strain evidence="2 3">CN-1</strain>
    </source>
</reference>
<feature type="region of interest" description="Disordered" evidence="1">
    <location>
        <begin position="326"/>
        <end position="356"/>
    </location>
</feature>